<keyword evidence="2" id="KW-0223">Dioxygenase</keyword>
<dbReference type="GO" id="GO:0051213">
    <property type="term" value="F:dioxygenase activity"/>
    <property type="evidence" value="ECO:0007669"/>
    <property type="project" value="UniProtKB-KW"/>
</dbReference>
<dbReference type="PROSITE" id="PS51819">
    <property type="entry name" value="VOC"/>
    <property type="match status" value="1"/>
</dbReference>
<dbReference type="PATRIC" id="fig|1003195.29.peg.5080"/>
<dbReference type="SUPFAM" id="SSF54593">
    <property type="entry name" value="Glyoxalase/Bleomycin resistance protein/Dihydroxybiphenyl dioxygenase"/>
    <property type="match status" value="1"/>
</dbReference>
<dbReference type="STRING" id="1003195.SCATT_50940"/>
<dbReference type="Pfam" id="PF00903">
    <property type="entry name" value="Glyoxalase"/>
    <property type="match status" value="1"/>
</dbReference>
<reference evidence="3" key="1">
    <citation type="submission" date="2011-12" db="EMBL/GenBank/DDBJ databases">
        <title>Complete genome sequence of Streptomyces cattleya strain DSM 46488.</title>
        <authorList>
            <person name="Ou H.-Y."/>
            <person name="Li P."/>
            <person name="Zhao C."/>
            <person name="O'Hagan D."/>
            <person name="Deng Z."/>
        </authorList>
    </citation>
    <scope>NUCLEOTIDE SEQUENCE [LARGE SCALE GENOMIC DNA]</scope>
    <source>
        <strain evidence="3">ATCC 35852 / DSM 46488 / JCM 4925 / NBRC 14057 / NRRL 8057</strain>
    </source>
</reference>
<dbReference type="InterPro" id="IPR004360">
    <property type="entry name" value="Glyas_Fos-R_dOase_dom"/>
</dbReference>
<dbReference type="PANTHER" id="PTHR43279">
    <property type="entry name" value="CATECHOL-2,3-DIOXYGENASE"/>
    <property type="match status" value="1"/>
</dbReference>
<dbReference type="HOGENOM" id="CLU_046006_19_1_11"/>
<dbReference type="InterPro" id="IPR037523">
    <property type="entry name" value="VOC_core"/>
</dbReference>
<organism evidence="2 3">
    <name type="scientific">Streptantibioticus cattleyicolor (strain ATCC 35852 / DSM 46488 / JCM 4925 / NBRC 14057 / NRRL 8057)</name>
    <name type="common">Streptomyces cattleya</name>
    <dbReference type="NCBI Taxonomy" id="1003195"/>
    <lineage>
        <taxon>Bacteria</taxon>
        <taxon>Bacillati</taxon>
        <taxon>Actinomycetota</taxon>
        <taxon>Actinomycetes</taxon>
        <taxon>Kitasatosporales</taxon>
        <taxon>Streptomycetaceae</taxon>
        <taxon>Streptantibioticus</taxon>
    </lineage>
</organism>
<protein>
    <submittedName>
        <fullName evidence="2">Glyoxalase/bleomycin resistance protein/dioxygenase</fullName>
    </submittedName>
</protein>
<evidence type="ECO:0000313" key="2">
    <source>
        <dbReference type="EMBL" id="AEW97465.1"/>
    </source>
</evidence>
<keyword evidence="3" id="KW-1185">Reference proteome</keyword>
<dbReference type="AlphaFoldDB" id="G8WVE1"/>
<sequence length="189" mass="20509">MWRTVEAAAPPDRTAPAPHKEVAMPVRRLNHAVLYVRDVSRAARFYTEVLGFRVATELPGRAVFLSAPDTSNDHDLGLFAVGDRAPGPEHGRVGLYHLAWEVGTLGELAAIAGELTARDALVGATDHLVSKSLYAKDPDGNEFEVMWRVPREDWPGADEPVRLLPLDLQAALDRWGPELRTGSAAGSAT</sequence>
<dbReference type="KEGG" id="scy:SCATT_50940"/>
<dbReference type="PANTHER" id="PTHR43279:SF1">
    <property type="entry name" value="CATECHOL-2,3-DIOXYGENASE"/>
    <property type="match status" value="1"/>
</dbReference>
<proteinExistence type="predicted"/>
<name>G8WVE1_STREN</name>
<feature type="domain" description="VOC" evidence="1">
    <location>
        <begin position="28"/>
        <end position="148"/>
    </location>
</feature>
<dbReference type="Proteomes" id="UP000007842">
    <property type="component" value="Chromosome"/>
</dbReference>
<evidence type="ECO:0000313" key="3">
    <source>
        <dbReference type="Proteomes" id="UP000007842"/>
    </source>
</evidence>
<dbReference type="InterPro" id="IPR029068">
    <property type="entry name" value="Glyas_Bleomycin-R_OHBP_Dase"/>
</dbReference>
<dbReference type="EMBL" id="CP003219">
    <property type="protein sequence ID" value="AEW97465.1"/>
    <property type="molecule type" value="Genomic_DNA"/>
</dbReference>
<dbReference type="eggNOG" id="COG0346">
    <property type="taxonomic scope" value="Bacteria"/>
</dbReference>
<accession>G8WVE1</accession>
<keyword evidence="2" id="KW-0560">Oxidoreductase</keyword>
<dbReference type="Gene3D" id="3.10.180.10">
    <property type="entry name" value="2,3-Dihydroxybiphenyl 1,2-Dioxygenase, domain 1"/>
    <property type="match status" value="1"/>
</dbReference>
<evidence type="ECO:0000259" key="1">
    <source>
        <dbReference type="PROSITE" id="PS51819"/>
    </source>
</evidence>
<gene>
    <name evidence="2" type="ordered locus">SCATT_50940</name>
</gene>